<organism evidence="2 3">
    <name type="scientific">Streptomyces hoynatensis</name>
    <dbReference type="NCBI Taxonomy" id="1141874"/>
    <lineage>
        <taxon>Bacteria</taxon>
        <taxon>Bacillati</taxon>
        <taxon>Actinomycetota</taxon>
        <taxon>Actinomycetes</taxon>
        <taxon>Kitasatosporales</taxon>
        <taxon>Streptomycetaceae</taxon>
        <taxon>Streptomyces</taxon>
    </lineage>
</organism>
<protein>
    <submittedName>
        <fullName evidence="2">XRE family transcriptional regulator</fullName>
    </submittedName>
</protein>
<dbReference type="InterPro" id="IPR043917">
    <property type="entry name" value="DUF5753"/>
</dbReference>
<dbReference type="Proteomes" id="UP000272474">
    <property type="component" value="Unassembled WGS sequence"/>
</dbReference>
<proteinExistence type="predicted"/>
<dbReference type="CDD" id="cd00093">
    <property type="entry name" value="HTH_XRE"/>
    <property type="match status" value="1"/>
</dbReference>
<dbReference type="Pfam" id="PF13560">
    <property type="entry name" value="HTH_31"/>
    <property type="match status" value="1"/>
</dbReference>
<dbReference type="PROSITE" id="PS50943">
    <property type="entry name" value="HTH_CROC1"/>
    <property type="match status" value="1"/>
</dbReference>
<dbReference type="EMBL" id="RBAL01000012">
    <property type="protein sequence ID" value="RKN39731.1"/>
    <property type="molecule type" value="Genomic_DNA"/>
</dbReference>
<dbReference type="SUPFAM" id="SSF47413">
    <property type="entry name" value="lambda repressor-like DNA-binding domains"/>
    <property type="match status" value="1"/>
</dbReference>
<dbReference type="AlphaFoldDB" id="A0A3A9YUE7"/>
<dbReference type="GO" id="GO:0003677">
    <property type="term" value="F:DNA binding"/>
    <property type="evidence" value="ECO:0007669"/>
    <property type="project" value="InterPro"/>
</dbReference>
<evidence type="ECO:0000259" key="1">
    <source>
        <dbReference type="PROSITE" id="PS50943"/>
    </source>
</evidence>
<reference evidence="2 3" key="1">
    <citation type="journal article" date="2014" name="Int. J. Syst. Evol. Microbiol.">
        <title>Streptomyces hoynatensis sp. nov., isolated from deep marine sediment.</title>
        <authorList>
            <person name="Veyisoglu A."/>
            <person name="Sahin N."/>
        </authorList>
    </citation>
    <scope>NUCLEOTIDE SEQUENCE [LARGE SCALE GENOMIC DNA]</scope>
    <source>
        <strain evidence="2 3">KCTC 29097</strain>
    </source>
</reference>
<evidence type="ECO:0000313" key="2">
    <source>
        <dbReference type="EMBL" id="RKN39731.1"/>
    </source>
</evidence>
<comment type="caution">
    <text evidence="2">The sequence shown here is derived from an EMBL/GenBank/DDBJ whole genome shotgun (WGS) entry which is preliminary data.</text>
</comment>
<feature type="domain" description="HTH cro/C1-type" evidence="1">
    <location>
        <begin position="20"/>
        <end position="76"/>
    </location>
</feature>
<name>A0A3A9YUE7_9ACTN</name>
<dbReference type="InterPro" id="IPR001387">
    <property type="entry name" value="Cro/C1-type_HTH"/>
</dbReference>
<dbReference type="RefSeq" id="WP_120681731.1">
    <property type="nucleotide sequence ID" value="NZ_RBAL01000012.1"/>
</dbReference>
<accession>A0A3A9YUE7</accession>
<gene>
    <name evidence="2" type="ORF">D7294_20015</name>
</gene>
<dbReference type="InterPro" id="IPR010982">
    <property type="entry name" value="Lambda_DNA-bd_dom_sf"/>
</dbReference>
<dbReference type="SMART" id="SM00530">
    <property type="entry name" value="HTH_XRE"/>
    <property type="match status" value="1"/>
</dbReference>
<keyword evidence="3" id="KW-1185">Reference proteome</keyword>
<dbReference type="Pfam" id="PF19054">
    <property type="entry name" value="DUF5753"/>
    <property type="match status" value="1"/>
</dbReference>
<dbReference type="OrthoDB" id="4966777at2"/>
<evidence type="ECO:0000313" key="3">
    <source>
        <dbReference type="Proteomes" id="UP000272474"/>
    </source>
</evidence>
<dbReference type="Gene3D" id="1.10.260.40">
    <property type="entry name" value="lambda repressor-like DNA-binding domains"/>
    <property type="match status" value="1"/>
</dbReference>
<sequence length="283" mass="30947">MPLSPSSSVQEARKAIAQRLREARLDAGLTGHELSRRCGWHPAKTSRIENARAAPTDADIRSWCTACGAPDRIADLIAASRSADSMYVEWRRLHRGGLRGIQESYAPLYERTSAFRIYCSNVMPGVLQTPEYAAALMGVIADFQGAEADDSADAAAARVERSQVIRRGHRRFALLVEEAVLRYRVGDAATMAGQLGHLLSAMVLPSVSLGVIPFTAQRRIWPQETFSIFDEECVEVELLTARVMVTSPTDLQQYVRAFADLSALAVHGAEARELITAALHSLG</sequence>